<organism evidence="1 2">
    <name type="scientific">Paenibacillus agaridevorans</name>
    <dbReference type="NCBI Taxonomy" id="171404"/>
    <lineage>
        <taxon>Bacteria</taxon>
        <taxon>Bacillati</taxon>
        <taxon>Bacillota</taxon>
        <taxon>Bacilli</taxon>
        <taxon>Bacillales</taxon>
        <taxon>Paenibacillaceae</taxon>
        <taxon>Paenibacillus</taxon>
    </lineage>
</organism>
<dbReference type="Proteomes" id="UP000245202">
    <property type="component" value="Unassembled WGS sequence"/>
</dbReference>
<keyword evidence="2" id="KW-1185">Reference proteome</keyword>
<dbReference type="InterPro" id="IPR053738">
    <property type="entry name" value="Lambda_capsid_assembly"/>
</dbReference>
<dbReference type="Pfam" id="PF03864">
    <property type="entry name" value="Phage_cap_E"/>
    <property type="match status" value="1"/>
</dbReference>
<evidence type="ECO:0000313" key="1">
    <source>
        <dbReference type="EMBL" id="GBG09507.1"/>
    </source>
</evidence>
<dbReference type="Gene3D" id="3.90.1690.10">
    <property type="entry name" value="phage-related protein like domain"/>
    <property type="match status" value="1"/>
</dbReference>
<gene>
    <name evidence="1" type="ORF">PAT3040_04156</name>
</gene>
<sequence length="378" mass="42396">MKRKYRLKLDLQTFADGDPIDLTLEQALSGEDLVVYSRNLPVDNTYLHPLLFPPKETAELTVDVIKGAANRLPVMAQIAELGTEVEYGSREGLSGTRVEIPKIQRGRYMDERLVRTMLQASGAFGLRPQEITQLRNDQFDDAQYAVDSINARREWIAITSVWSGGVNYVEGNVRVLVDYGYTVEQKPVLTGTDKWSDIINSTPLDDIEEWLGIFSDRGIKLKRAMTSKKIITLLRRNMSIRKHYHGDPSGNAQPPALTKAQLQAVFDELEFPALIAYDTQARTEDRALTAGKVSFTTVRMMPQNRFVMLPDGPLGDYLWAKTTEEMIAEIDAVKTGDMGIYVFRDVTKNPIRVRTAGVALSFPAFAWTDSVVTATVID</sequence>
<reference evidence="1 2" key="1">
    <citation type="submission" date="2017-08" db="EMBL/GenBank/DDBJ databases">
        <title>Substantial Increase in Enzyme Production by Combined Drug-Resistance Mutations in Paenibacillus agaridevorans.</title>
        <authorList>
            <person name="Tanaka Y."/>
            <person name="Funane K."/>
            <person name="Hosaka T."/>
            <person name="Shiwa Y."/>
            <person name="Fujita N."/>
            <person name="Miyazaki T."/>
            <person name="Yoshikawa H."/>
            <person name="Murakami K."/>
            <person name="Kasahara K."/>
            <person name="Inaoka T."/>
            <person name="Hiraga Y."/>
            <person name="Ochi K."/>
        </authorList>
    </citation>
    <scope>NUCLEOTIDE SEQUENCE [LARGE SCALE GENOMIC DNA]</scope>
    <source>
        <strain evidence="1 2">T-3040</strain>
    </source>
</reference>
<dbReference type="EMBL" id="BDQX01000231">
    <property type="protein sequence ID" value="GBG09507.1"/>
    <property type="molecule type" value="Genomic_DNA"/>
</dbReference>
<proteinExistence type="predicted"/>
<evidence type="ECO:0000313" key="2">
    <source>
        <dbReference type="Proteomes" id="UP000245202"/>
    </source>
</evidence>
<comment type="caution">
    <text evidence="1">The sequence shown here is derived from an EMBL/GenBank/DDBJ whole genome shotgun (WGS) entry which is preliminary data.</text>
</comment>
<protein>
    <submittedName>
        <fullName evidence="1">Minor capsid protein E</fullName>
    </submittedName>
</protein>
<dbReference type="RefSeq" id="WP_108994237.1">
    <property type="nucleotide sequence ID" value="NZ_BDQX01000231.1"/>
</dbReference>
<name>A0A2R5ESG5_9BACL</name>
<accession>A0A2R5ESG5</accession>
<dbReference type="InterPro" id="IPR005564">
    <property type="entry name" value="Major_capsid_GpE"/>
</dbReference>
<dbReference type="AlphaFoldDB" id="A0A2R5ESG5"/>